<name>A0A286DR20_9GAMM</name>
<sequence>MSVDVLVFEQGKAPLKVTLENNEKYYEIGGVNKVITIRTAKWEPSLPQPEYLVVFDFEPVTATLKKAVEDLNPRPYL</sequence>
<dbReference type="Proteomes" id="UP000219271">
    <property type="component" value="Unassembled WGS sequence"/>
</dbReference>
<accession>A0A286DR20</accession>
<proteinExistence type="predicted"/>
<keyword evidence="2" id="KW-1185">Reference proteome</keyword>
<evidence type="ECO:0000313" key="2">
    <source>
        <dbReference type="Proteomes" id="UP000219271"/>
    </source>
</evidence>
<evidence type="ECO:0000313" key="1">
    <source>
        <dbReference type="EMBL" id="SOD61110.1"/>
    </source>
</evidence>
<reference evidence="2" key="1">
    <citation type="submission" date="2017-09" db="EMBL/GenBank/DDBJ databases">
        <authorList>
            <person name="Varghese N."/>
            <person name="Submissions S."/>
        </authorList>
    </citation>
    <scope>NUCLEOTIDE SEQUENCE [LARGE SCALE GENOMIC DNA]</scope>
    <source>
        <strain evidence="2">JKS000234</strain>
    </source>
</reference>
<dbReference type="AlphaFoldDB" id="A0A286DR20"/>
<dbReference type="EMBL" id="OCMY01000003">
    <property type="protein sequence ID" value="SOD61110.1"/>
    <property type="molecule type" value="Genomic_DNA"/>
</dbReference>
<dbReference type="RefSeq" id="WP_097098380.1">
    <property type="nucleotide sequence ID" value="NZ_OCMY01000003.1"/>
</dbReference>
<gene>
    <name evidence="1" type="ORF">SAMN06273570_4945</name>
</gene>
<organism evidence="1 2">
    <name type="scientific">Candidatus Pantoea floridensis</name>
    <dbReference type="NCBI Taxonomy" id="1938870"/>
    <lineage>
        <taxon>Bacteria</taxon>
        <taxon>Pseudomonadati</taxon>
        <taxon>Pseudomonadota</taxon>
        <taxon>Gammaproteobacteria</taxon>
        <taxon>Enterobacterales</taxon>
        <taxon>Erwiniaceae</taxon>
        <taxon>Pantoea</taxon>
    </lineage>
</organism>
<protein>
    <submittedName>
        <fullName evidence="1">Uncharacterized protein</fullName>
    </submittedName>
</protein>